<organism evidence="2 3">
    <name type="scientific">Lactuca virosa</name>
    <dbReference type="NCBI Taxonomy" id="75947"/>
    <lineage>
        <taxon>Eukaryota</taxon>
        <taxon>Viridiplantae</taxon>
        <taxon>Streptophyta</taxon>
        <taxon>Embryophyta</taxon>
        <taxon>Tracheophyta</taxon>
        <taxon>Spermatophyta</taxon>
        <taxon>Magnoliopsida</taxon>
        <taxon>eudicotyledons</taxon>
        <taxon>Gunneridae</taxon>
        <taxon>Pentapetalae</taxon>
        <taxon>asterids</taxon>
        <taxon>campanulids</taxon>
        <taxon>Asterales</taxon>
        <taxon>Asteraceae</taxon>
        <taxon>Cichorioideae</taxon>
        <taxon>Cichorieae</taxon>
        <taxon>Lactucinae</taxon>
        <taxon>Lactuca</taxon>
    </lineage>
</organism>
<accession>A0AAU9LM32</accession>
<protein>
    <recommendedName>
        <fullName evidence="4">Secreted protein</fullName>
    </recommendedName>
</protein>
<keyword evidence="3" id="KW-1185">Reference proteome</keyword>
<evidence type="ECO:0000313" key="2">
    <source>
        <dbReference type="EMBL" id="CAH1414329.1"/>
    </source>
</evidence>
<name>A0AAU9LM32_9ASTR</name>
<keyword evidence="1" id="KW-0732">Signal</keyword>
<feature type="chain" id="PRO_5043515926" description="Secreted protein" evidence="1">
    <location>
        <begin position="18"/>
        <end position="93"/>
    </location>
</feature>
<sequence>MHLLIVSLICCIGISSGRTSTDLRYDPVQDSCYGSVNVCGLACSSSPRHHQPADLNLKQRSNVQLYNDKSTDCLIISFSGFFITHQHIISSSS</sequence>
<evidence type="ECO:0000313" key="3">
    <source>
        <dbReference type="Proteomes" id="UP001157418"/>
    </source>
</evidence>
<feature type="signal peptide" evidence="1">
    <location>
        <begin position="1"/>
        <end position="17"/>
    </location>
</feature>
<proteinExistence type="predicted"/>
<dbReference type="Proteomes" id="UP001157418">
    <property type="component" value="Unassembled WGS sequence"/>
</dbReference>
<evidence type="ECO:0008006" key="4">
    <source>
        <dbReference type="Google" id="ProtNLM"/>
    </source>
</evidence>
<reference evidence="2 3" key="1">
    <citation type="submission" date="2022-01" db="EMBL/GenBank/DDBJ databases">
        <authorList>
            <person name="Xiong W."/>
            <person name="Schranz E."/>
        </authorList>
    </citation>
    <scope>NUCLEOTIDE SEQUENCE [LARGE SCALE GENOMIC DNA]</scope>
</reference>
<dbReference type="EMBL" id="CAKMRJ010000001">
    <property type="protein sequence ID" value="CAH1414329.1"/>
    <property type="molecule type" value="Genomic_DNA"/>
</dbReference>
<comment type="caution">
    <text evidence="2">The sequence shown here is derived from an EMBL/GenBank/DDBJ whole genome shotgun (WGS) entry which is preliminary data.</text>
</comment>
<evidence type="ECO:0000256" key="1">
    <source>
        <dbReference type="SAM" id="SignalP"/>
    </source>
</evidence>
<gene>
    <name evidence="2" type="ORF">LVIROSA_LOCUS2248</name>
</gene>
<dbReference type="AlphaFoldDB" id="A0AAU9LM32"/>